<dbReference type="RefSeq" id="WP_039249018.1">
    <property type="nucleotide sequence ID" value="NZ_JDRX01000004.1"/>
</dbReference>
<comment type="similarity">
    <text evidence="3">Belongs to the flavoredoxin family.</text>
</comment>
<organism evidence="5 6">
    <name type="scientific">Clostridium novyi A str. 4570</name>
    <dbReference type="NCBI Taxonomy" id="1444290"/>
    <lineage>
        <taxon>Bacteria</taxon>
        <taxon>Bacillati</taxon>
        <taxon>Bacillota</taxon>
        <taxon>Clostridia</taxon>
        <taxon>Eubacteriales</taxon>
        <taxon>Clostridiaceae</taxon>
        <taxon>Clostridium</taxon>
    </lineage>
</organism>
<accession>A0AA89CPF1</accession>
<dbReference type="InterPro" id="IPR052174">
    <property type="entry name" value="Flavoredoxin"/>
</dbReference>
<dbReference type="GO" id="GO:0016646">
    <property type="term" value="F:oxidoreductase activity, acting on the CH-NH group of donors, NAD or NADP as acceptor"/>
    <property type="evidence" value="ECO:0007669"/>
    <property type="project" value="UniProtKB-ARBA"/>
</dbReference>
<sequence>MSKKSFKGSAMLNPVPSVLITSKNKEEKVNVFTVGWIGVACTHPPMISVAIRPERLSYKYIKENGEFVVNLPSRDLVKAVDFCGVKSGTTVDKIKEMNFTLEDSDNISVPYIDECPITLECKVKNIIPLGSHDLFLAEILSVHVEEDLIDEKGKIHYEKANLICYSHGEYFGVSKKVLGNFGFSIRKKKKKKKQNFKKKKK</sequence>
<dbReference type="InterPro" id="IPR012349">
    <property type="entry name" value="Split_barrel_FMN-bd"/>
</dbReference>
<evidence type="ECO:0000256" key="1">
    <source>
        <dbReference type="ARBA" id="ARBA00001917"/>
    </source>
</evidence>
<name>A0AA89CPF1_CLONO</name>
<dbReference type="PANTHER" id="PTHR43567:SF1">
    <property type="entry name" value="FLAVOREDOXIN"/>
    <property type="match status" value="1"/>
</dbReference>
<dbReference type="SMART" id="SM00903">
    <property type="entry name" value="Flavin_Reduct"/>
    <property type="match status" value="1"/>
</dbReference>
<evidence type="ECO:0000259" key="4">
    <source>
        <dbReference type="SMART" id="SM00903"/>
    </source>
</evidence>
<dbReference type="SUPFAM" id="SSF50475">
    <property type="entry name" value="FMN-binding split barrel"/>
    <property type="match status" value="1"/>
</dbReference>
<feature type="domain" description="Flavin reductase like" evidence="4">
    <location>
        <begin position="11"/>
        <end position="157"/>
    </location>
</feature>
<dbReference type="Gene3D" id="2.30.110.10">
    <property type="entry name" value="Electron Transport, Fmn-binding Protein, Chain A"/>
    <property type="match status" value="1"/>
</dbReference>
<dbReference type="PANTHER" id="PTHR43567">
    <property type="entry name" value="FLAVOREDOXIN-RELATED-RELATED"/>
    <property type="match status" value="1"/>
</dbReference>
<gene>
    <name evidence="5" type="ORF">Z969_03155</name>
</gene>
<reference evidence="5 6" key="1">
    <citation type="submission" date="2014-01" db="EMBL/GenBank/DDBJ databases">
        <title>Plasmidome dynamics in the species complex Clostridium novyi sensu lato converts strains of independent lineages into distinctly different pathogens.</title>
        <authorList>
            <person name="Skarin H."/>
            <person name="Segerman B."/>
        </authorList>
    </citation>
    <scope>NUCLEOTIDE SEQUENCE [LARGE SCALE GENOMIC DNA]</scope>
    <source>
        <strain evidence="5 6">4570</strain>
    </source>
</reference>
<dbReference type="GO" id="GO:0010181">
    <property type="term" value="F:FMN binding"/>
    <property type="evidence" value="ECO:0007669"/>
    <property type="project" value="InterPro"/>
</dbReference>
<evidence type="ECO:0000313" key="5">
    <source>
        <dbReference type="EMBL" id="KGN03005.1"/>
    </source>
</evidence>
<dbReference type="InterPro" id="IPR002563">
    <property type="entry name" value="Flavin_Rdtase-like_dom"/>
</dbReference>
<dbReference type="EMBL" id="JDRX01000004">
    <property type="protein sequence ID" value="KGN03005.1"/>
    <property type="molecule type" value="Genomic_DNA"/>
</dbReference>
<evidence type="ECO:0000256" key="3">
    <source>
        <dbReference type="ARBA" id="ARBA00038054"/>
    </source>
</evidence>
<keyword evidence="2" id="KW-0285">Flavoprotein</keyword>
<dbReference type="Pfam" id="PF01613">
    <property type="entry name" value="Flavin_Reduct"/>
    <property type="match status" value="1"/>
</dbReference>
<evidence type="ECO:0000256" key="2">
    <source>
        <dbReference type="ARBA" id="ARBA00022630"/>
    </source>
</evidence>
<dbReference type="AlphaFoldDB" id="A0AA89CPF1"/>
<proteinExistence type="inferred from homology"/>
<dbReference type="Proteomes" id="UP000030016">
    <property type="component" value="Unassembled WGS sequence"/>
</dbReference>
<evidence type="ECO:0000313" key="6">
    <source>
        <dbReference type="Proteomes" id="UP000030016"/>
    </source>
</evidence>
<comment type="caution">
    <text evidence="5">The sequence shown here is derived from an EMBL/GenBank/DDBJ whole genome shotgun (WGS) entry which is preliminary data.</text>
</comment>
<comment type="cofactor">
    <cofactor evidence="1">
        <name>FMN</name>
        <dbReference type="ChEBI" id="CHEBI:58210"/>
    </cofactor>
</comment>
<protein>
    <submittedName>
        <fullName evidence="5">Flavin reductase</fullName>
    </submittedName>
</protein>